<dbReference type="PROSITE" id="PS50297">
    <property type="entry name" value="ANK_REP_REGION"/>
    <property type="match status" value="1"/>
</dbReference>
<reference evidence="5" key="2">
    <citation type="submission" date="2020-10" db="EMBL/GenBank/DDBJ databases">
        <authorList>
            <person name="Peck L.D."/>
            <person name="Nowell R.W."/>
            <person name="Flood J."/>
            <person name="Ryan M.J."/>
            <person name="Barraclough T.G."/>
        </authorList>
    </citation>
    <scope>NUCLEOTIDE SEQUENCE</scope>
    <source>
        <strain evidence="5">IMI 127659i</strain>
    </source>
</reference>
<feature type="compositionally biased region" description="Polar residues" evidence="4">
    <location>
        <begin position="510"/>
        <end position="523"/>
    </location>
</feature>
<evidence type="ECO:0008006" key="7">
    <source>
        <dbReference type="Google" id="ProtNLM"/>
    </source>
</evidence>
<evidence type="ECO:0000313" key="5">
    <source>
        <dbReference type="EMBL" id="KAG5760999.1"/>
    </source>
</evidence>
<accession>A0A9P7L230</accession>
<feature type="repeat" description="ANK" evidence="3">
    <location>
        <begin position="802"/>
        <end position="824"/>
    </location>
</feature>
<dbReference type="EMBL" id="JADFTT010000488">
    <property type="protein sequence ID" value="KAG5760999.1"/>
    <property type="molecule type" value="Genomic_DNA"/>
</dbReference>
<protein>
    <recommendedName>
        <fullName evidence="7">Ankyrin</fullName>
    </recommendedName>
</protein>
<evidence type="ECO:0000313" key="6">
    <source>
        <dbReference type="Proteomes" id="UP000750502"/>
    </source>
</evidence>
<dbReference type="Proteomes" id="UP000750502">
    <property type="component" value="Unassembled WGS sequence"/>
</dbReference>
<dbReference type="OrthoDB" id="539213at2759"/>
<dbReference type="PANTHER" id="PTHR24198">
    <property type="entry name" value="ANKYRIN REPEAT AND PROTEIN KINASE DOMAIN-CONTAINING PROTEIN"/>
    <property type="match status" value="1"/>
</dbReference>
<gene>
    <name evidence="5" type="ORF">H9Q72_010890</name>
</gene>
<dbReference type="Pfam" id="PF12796">
    <property type="entry name" value="Ank_2"/>
    <property type="match status" value="1"/>
</dbReference>
<proteinExistence type="predicted"/>
<feature type="compositionally biased region" description="Basic and acidic residues" evidence="4">
    <location>
        <begin position="524"/>
        <end position="533"/>
    </location>
</feature>
<dbReference type="InterPro" id="IPR002110">
    <property type="entry name" value="Ankyrin_rpt"/>
</dbReference>
<dbReference type="SUPFAM" id="SSF48403">
    <property type="entry name" value="Ankyrin repeat"/>
    <property type="match status" value="1"/>
</dbReference>
<sequence>MLLKSVAERFTNLADLPAFKALSDPSLWYFSPSRTAWEILLSCVEAWRENSEVDIIVDFGRAIFSLYIYKMASLPKPFLYMHLLPRATLASWRLILGILASIKLSRHRTHEAEVAEGEAREYYFRLRKDLAPMGKSSLSADAEMERSDFNSHVGNRKLRNSGYRSPATLIFKAISESDNVTESMVLKILSHDLLVCQPCNESSLAQILLSMAIRRGWPHLATFLVDRGTATVRRVSGVCWPSISTGHLYSLAPRIWPYLPITPKPGPQVHAPHEQYTEGAEIDFLDDLYKSQVFNEILCELHERIYSTSSVAINKLILTWNALERLDTSGTQDPDLIDLLLSSMAAKGLRNPMFHKFLALWVKTTRWSRRGPFESALFHAVAQKNPHLEIVTDLLRVGFSPHWGTESQPYTPFQIALLENTDSRASQLLLDHGAVLGGSMYNESLLMKAVLEQRSFDKFVLLIKLGVSAEPKTLGRVIKGERYKNTTTASLRCLYTKALSDLGLADTTGPFAQNETDTPTTQHHPLDDAKDKAAGIASEPEEKFEESGQSAMSTDNSLIHAQLSELDSASCQVATYPKGWNYHIGQTWEQVYGEGKSVRHRGKRGQQTWHYKRRTRLAHIMGGLESEKSFQEGYSQSTDLDAPDSLGATLLMKKCARNQPVLVANILYMLGMDRVQGAIHQYDNNDMTAVHYAAAVGNVDALKVLAFPGNLFNRALNIWRLQDELYRSRRLPSRPKGFKGEYLVSDYVPDSDGPPQPWLDIFEELPAETKDRIELPNITFSEWQLMKPESCLIPEKLKSAGKSRTPLHEAASYGQLAAVKLLLSYSGIDAGIRDVDGKTAADIALEAVYYDIHNLIITHMRGG</sequence>
<organism evidence="5 6">
    <name type="scientific">Fusarium xylarioides</name>
    <dbReference type="NCBI Taxonomy" id="221167"/>
    <lineage>
        <taxon>Eukaryota</taxon>
        <taxon>Fungi</taxon>
        <taxon>Dikarya</taxon>
        <taxon>Ascomycota</taxon>
        <taxon>Pezizomycotina</taxon>
        <taxon>Sordariomycetes</taxon>
        <taxon>Hypocreomycetidae</taxon>
        <taxon>Hypocreales</taxon>
        <taxon>Nectriaceae</taxon>
        <taxon>Fusarium</taxon>
        <taxon>Fusarium fujikuroi species complex</taxon>
    </lineage>
</organism>
<evidence type="ECO:0000256" key="1">
    <source>
        <dbReference type="ARBA" id="ARBA00022737"/>
    </source>
</evidence>
<comment type="caution">
    <text evidence="5">The sequence shown here is derived from an EMBL/GenBank/DDBJ whole genome shotgun (WGS) entry which is preliminary data.</text>
</comment>
<evidence type="ECO:0000256" key="3">
    <source>
        <dbReference type="PROSITE-ProRule" id="PRU00023"/>
    </source>
</evidence>
<name>A0A9P7L230_9HYPO</name>
<reference evidence="5" key="1">
    <citation type="journal article" date="2020" name="bioRxiv">
        <title>Historical genomics reveals the evolutionary mechanisms behind multiple outbreaks of the host-specific coffee wilt pathogen Fusarium xylarioides.</title>
        <authorList>
            <person name="Peck D."/>
            <person name="Nowell R.W."/>
            <person name="Flood J."/>
            <person name="Ryan M.J."/>
            <person name="Barraclough T.G."/>
        </authorList>
    </citation>
    <scope>NUCLEOTIDE SEQUENCE</scope>
    <source>
        <strain evidence="5">IMI 127659i</strain>
    </source>
</reference>
<keyword evidence="6" id="KW-1185">Reference proteome</keyword>
<feature type="region of interest" description="Disordered" evidence="4">
    <location>
        <begin position="509"/>
        <end position="551"/>
    </location>
</feature>
<evidence type="ECO:0000256" key="4">
    <source>
        <dbReference type="SAM" id="MobiDB-lite"/>
    </source>
</evidence>
<dbReference type="PROSITE" id="PS50088">
    <property type="entry name" value="ANK_REPEAT"/>
    <property type="match status" value="1"/>
</dbReference>
<dbReference type="AlphaFoldDB" id="A0A9P7L230"/>
<dbReference type="InterPro" id="IPR036770">
    <property type="entry name" value="Ankyrin_rpt-contain_sf"/>
</dbReference>
<keyword evidence="1" id="KW-0677">Repeat</keyword>
<keyword evidence="2 3" id="KW-0040">ANK repeat</keyword>
<dbReference type="SMART" id="SM00248">
    <property type="entry name" value="ANK"/>
    <property type="match status" value="3"/>
</dbReference>
<evidence type="ECO:0000256" key="2">
    <source>
        <dbReference type="ARBA" id="ARBA00023043"/>
    </source>
</evidence>
<dbReference type="PANTHER" id="PTHR24198:SF165">
    <property type="entry name" value="ANKYRIN REPEAT-CONTAINING PROTEIN-RELATED"/>
    <property type="match status" value="1"/>
</dbReference>
<dbReference type="Gene3D" id="1.25.40.20">
    <property type="entry name" value="Ankyrin repeat-containing domain"/>
    <property type="match status" value="1"/>
</dbReference>